<dbReference type="HAMAP" id="MF_00135">
    <property type="entry name" value="PRAI"/>
    <property type="match status" value="1"/>
</dbReference>
<keyword evidence="5 9" id="KW-0028">Amino-acid biosynthesis</keyword>
<dbReference type="RefSeq" id="WP_183965384.1">
    <property type="nucleotide sequence ID" value="NZ_BAABEW010000017.1"/>
</dbReference>
<comment type="similarity">
    <text evidence="9">Belongs to the TrpF family.</text>
</comment>
<comment type="caution">
    <text evidence="11">The sequence shown here is derived from an EMBL/GenBank/DDBJ whole genome shotgun (WGS) entry which is preliminary data.</text>
</comment>
<dbReference type="PANTHER" id="PTHR42894">
    <property type="entry name" value="N-(5'-PHOSPHORIBOSYL)ANTHRANILATE ISOMERASE"/>
    <property type="match status" value="1"/>
</dbReference>
<keyword evidence="6 9" id="KW-0822">Tryptophan biosynthesis</keyword>
<evidence type="ECO:0000256" key="7">
    <source>
        <dbReference type="ARBA" id="ARBA00023141"/>
    </source>
</evidence>
<dbReference type="UniPathway" id="UPA00035">
    <property type="reaction ID" value="UER00042"/>
</dbReference>
<evidence type="ECO:0000313" key="11">
    <source>
        <dbReference type="EMBL" id="MBB5271273.1"/>
    </source>
</evidence>
<evidence type="ECO:0000259" key="10">
    <source>
        <dbReference type="Pfam" id="PF00697"/>
    </source>
</evidence>
<evidence type="ECO:0000256" key="5">
    <source>
        <dbReference type="ARBA" id="ARBA00022605"/>
    </source>
</evidence>
<dbReference type="NCBIfam" id="NF002298">
    <property type="entry name" value="PRK01222.1-4"/>
    <property type="match status" value="1"/>
</dbReference>
<accession>A0A7W8M7Y6</accession>
<evidence type="ECO:0000313" key="12">
    <source>
        <dbReference type="Proteomes" id="UP000532440"/>
    </source>
</evidence>
<name>A0A7W8M7Y6_9BURK</name>
<dbReference type="Proteomes" id="UP000532440">
    <property type="component" value="Unassembled WGS sequence"/>
</dbReference>
<dbReference type="NCBIfam" id="NF002299">
    <property type="entry name" value="PRK01222.1-6"/>
    <property type="match status" value="1"/>
</dbReference>
<gene>
    <name evidence="9" type="primary">trpF</name>
    <name evidence="11" type="ORF">HNQ70_001277</name>
</gene>
<dbReference type="PANTHER" id="PTHR42894:SF1">
    <property type="entry name" value="N-(5'-PHOSPHORIBOSYL)ANTHRANILATE ISOMERASE"/>
    <property type="match status" value="1"/>
</dbReference>
<dbReference type="Pfam" id="PF00697">
    <property type="entry name" value="PRAI"/>
    <property type="match status" value="1"/>
</dbReference>
<evidence type="ECO:0000256" key="2">
    <source>
        <dbReference type="ARBA" id="ARBA00004664"/>
    </source>
</evidence>
<evidence type="ECO:0000256" key="6">
    <source>
        <dbReference type="ARBA" id="ARBA00022822"/>
    </source>
</evidence>
<sequence length="221" mass="23653">MRTRIKFCGLVRPEDVDAAVALGADAVGFVFYARSPRHVDPEAARALRRRLPSWVGAVGLFVNEAPDKVSATAAQVGLDVLQFHGDETPEDCARACAGHLPYWRAVRMRGPGDLLESADRFGAAEALLLDAYSEAYGGTGKRFDWSWIPPGFDRPLILSGGLGPESVGEAITSVRPAWVDVSSGIQGTDPRTKDKALMEQFVAAVVAADASLLIARNAIHP</sequence>
<feature type="domain" description="N-(5'phosphoribosyl) anthranilate isomerase (PRAI)" evidence="10">
    <location>
        <begin position="6"/>
        <end position="203"/>
    </location>
</feature>
<evidence type="ECO:0000256" key="9">
    <source>
        <dbReference type="HAMAP-Rule" id="MF_00135"/>
    </source>
</evidence>
<dbReference type="SUPFAM" id="SSF51366">
    <property type="entry name" value="Ribulose-phoshate binding barrel"/>
    <property type="match status" value="1"/>
</dbReference>
<reference evidence="11 12" key="1">
    <citation type="submission" date="2020-08" db="EMBL/GenBank/DDBJ databases">
        <title>Genomic Encyclopedia of Type Strains, Phase IV (KMG-IV): sequencing the most valuable type-strain genomes for metagenomic binning, comparative biology and taxonomic classification.</title>
        <authorList>
            <person name="Goeker M."/>
        </authorList>
    </citation>
    <scope>NUCLEOTIDE SEQUENCE [LARGE SCALE GENOMIC DNA]</scope>
    <source>
        <strain evidence="11 12">DSM 29781</strain>
    </source>
</reference>
<organism evidence="11 12">
    <name type="scientific">Quisquiliibacterium transsilvanicum</name>
    <dbReference type="NCBI Taxonomy" id="1549638"/>
    <lineage>
        <taxon>Bacteria</taxon>
        <taxon>Pseudomonadati</taxon>
        <taxon>Pseudomonadota</taxon>
        <taxon>Betaproteobacteria</taxon>
        <taxon>Burkholderiales</taxon>
        <taxon>Burkholderiaceae</taxon>
        <taxon>Quisquiliibacterium</taxon>
    </lineage>
</organism>
<evidence type="ECO:0000256" key="3">
    <source>
        <dbReference type="ARBA" id="ARBA00012572"/>
    </source>
</evidence>
<dbReference type="GO" id="GO:0004640">
    <property type="term" value="F:phosphoribosylanthranilate isomerase activity"/>
    <property type="evidence" value="ECO:0007669"/>
    <property type="project" value="UniProtKB-UniRule"/>
</dbReference>
<evidence type="ECO:0000256" key="1">
    <source>
        <dbReference type="ARBA" id="ARBA00001164"/>
    </source>
</evidence>
<dbReference type="InterPro" id="IPR013785">
    <property type="entry name" value="Aldolase_TIM"/>
</dbReference>
<dbReference type="EMBL" id="JACHGB010000002">
    <property type="protein sequence ID" value="MBB5271273.1"/>
    <property type="molecule type" value="Genomic_DNA"/>
</dbReference>
<dbReference type="GO" id="GO:0000162">
    <property type="term" value="P:L-tryptophan biosynthetic process"/>
    <property type="evidence" value="ECO:0007669"/>
    <property type="project" value="UniProtKB-UniRule"/>
</dbReference>
<proteinExistence type="inferred from homology"/>
<comment type="catalytic activity">
    <reaction evidence="1 9">
        <text>N-(5-phospho-beta-D-ribosyl)anthranilate = 1-(2-carboxyphenylamino)-1-deoxy-D-ribulose 5-phosphate</text>
        <dbReference type="Rhea" id="RHEA:21540"/>
        <dbReference type="ChEBI" id="CHEBI:18277"/>
        <dbReference type="ChEBI" id="CHEBI:58613"/>
        <dbReference type="EC" id="5.3.1.24"/>
    </reaction>
</comment>
<evidence type="ECO:0000256" key="4">
    <source>
        <dbReference type="ARBA" id="ARBA00022272"/>
    </source>
</evidence>
<protein>
    <recommendedName>
        <fullName evidence="4 9">N-(5'-phosphoribosyl)anthranilate isomerase</fullName>
        <shortName evidence="9">PRAI</shortName>
        <ecNumber evidence="3 9">5.3.1.24</ecNumber>
    </recommendedName>
</protein>
<comment type="pathway">
    <text evidence="2 9">Amino-acid biosynthesis; L-tryptophan biosynthesis; L-tryptophan from chorismate: step 3/5.</text>
</comment>
<dbReference type="InterPro" id="IPR011060">
    <property type="entry name" value="RibuloseP-bd_barrel"/>
</dbReference>
<dbReference type="InterPro" id="IPR044643">
    <property type="entry name" value="TrpF_fam"/>
</dbReference>
<keyword evidence="8 9" id="KW-0413">Isomerase</keyword>
<dbReference type="InterPro" id="IPR001240">
    <property type="entry name" value="PRAI_dom"/>
</dbReference>
<dbReference type="EC" id="5.3.1.24" evidence="3 9"/>
<keyword evidence="12" id="KW-1185">Reference proteome</keyword>
<keyword evidence="7 9" id="KW-0057">Aromatic amino acid biosynthesis</keyword>
<evidence type="ECO:0000256" key="8">
    <source>
        <dbReference type="ARBA" id="ARBA00023235"/>
    </source>
</evidence>
<dbReference type="AlphaFoldDB" id="A0A7W8M7Y6"/>
<dbReference type="CDD" id="cd00405">
    <property type="entry name" value="PRAI"/>
    <property type="match status" value="1"/>
</dbReference>
<dbReference type="Gene3D" id="3.20.20.70">
    <property type="entry name" value="Aldolase class I"/>
    <property type="match status" value="1"/>
</dbReference>